<evidence type="ECO:0000256" key="3">
    <source>
        <dbReference type="ARBA" id="ARBA00022851"/>
    </source>
</evidence>
<dbReference type="EMBL" id="LFYR01000981">
    <property type="protein sequence ID" value="KMZ66001.1"/>
    <property type="molecule type" value="Genomic_DNA"/>
</dbReference>
<comment type="similarity">
    <text evidence="1 4">Belongs to the metallothionein superfamily. Type 15 family.</text>
</comment>
<comment type="function">
    <text evidence="4">Metallothioneins have a high content of cysteine residues that bind various heavy metals.</text>
</comment>
<dbReference type="STRING" id="29655.A0A0K9PAI9"/>
<dbReference type="OrthoDB" id="678987at2759"/>
<evidence type="ECO:0000256" key="4">
    <source>
        <dbReference type="RuleBase" id="RU369052"/>
    </source>
</evidence>
<keyword evidence="3 4" id="KW-0480">Metal-thiolate cluster</keyword>
<evidence type="ECO:0000256" key="1">
    <source>
        <dbReference type="ARBA" id="ARBA00005802"/>
    </source>
</evidence>
<dbReference type="PANTHER" id="PTHR33543:SF37">
    <property type="entry name" value="METALLOTHIONEIN-LIKE PROTEIN 4B"/>
    <property type="match status" value="1"/>
</dbReference>
<comment type="caution">
    <text evidence="5">The sequence shown here is derived from an EMBL/GenBank/DDBJ whole genome shotgun (WGS) entry which is preliminary data.</text>
</comment>
<evidence type="ECO:0000313" key="5">
    <source>
        <dbReference type="EMBL" id="KMZ66001.1"/>
    </source>
</evidence>
<sequence length="82" mass="8208">MSCCGGKCGCGSGCKCGGGCSGCKMYPDLVEKSSSSSSETMVTGVSPVMKFDIEQMFGEAASANEGGCKCGSNCTCDPCNCK</sequence>
<dbReference type="Pfam" id="PF01439">
    <property type="entry name" value="Metallothio_2"/>
    <property type="match status" value="1"/>
</dbReference>
<reference evidence="6" key="1">
    <citation type="journal article" date="2016" name="Nature">
        <title>The genome of the seagrass Zostera marina reveals angiosperm adaptation to the sea.</title>
        <authorList>
            <person name="Olsen J.L."/>
            <person name="Rouze P."/>
            <person name="Verhelst B."/>
            <person name="Lin Y.-C."/>
            <person name="Bayer T."/>
            <person name="Collen J."/>
            <person name="Dattolo E."/>
            <person name="De Paoli E."/>
            <person name="Dittami S."/>
            <person name="Maumus F."/>
            <person name="Michel G."/>
            <person name="Kersting A."/>
            <person name="Lauritano C."/>
            <person name="Lohaus R."/>
            <person name="Toepel M."/>
            <person name="Tonon T."/>
            <person name="Vanneste K."/>
            <person name="Amirebrahimi M."/>
            <person name="Brakel J."/>
            <person name="Bostroem C."/>
            <person name="Chovatia M."/>
            <person name="Grimwood J."/>
            <person name="Jenkins J.W."/>
            <person name="Jueterbock A."/>
            <person name="Mraz A."/>
            <person name="Stam W.T."/>
            <person name="Tice H."/>
            <person name="Bornberg-Bauer E."/>
            <person name="Green P.J."/>
            <person name="Pearson G.A."/>
            <person name="Procaccini G."/>
            <person name="Duarte C.M."/>
            <person name="Schmutz J."/>
            <person name="Reusch T.B.H."/>
            <person name="Van de Peer Y."/>
        </authorList>
    </citation>
    <scope>NUCLEOTIDE SEQUENCE [LARGE SCALE GENOMIC DNA]</scope>
    <source>
        <strain evidence="6">cv. Finnish</strain>
    </source>
</reference>
<keyword evidence="6" id="KW-1185">Reference proteome</keyword>
<organism evidence="5 6">
    <name type="scientific">Zostera marina</name>
    <name type="common">Eelgrass</name>
    <dbReference type="NCBI Taxonomy" id="29655"/>
    <lineage>
        <taxon>Eukaryota</taxon>
        <taxon>Viridiplantae</taxon>
        <taxon>Streptophyta</taxon>
        <taxon>Embryophyta</taxon>
        <taxon>Tracheophyta</taxon>
        <taxon>Spermatophyta</taxon>
        <taxon>Magnoliopsida</taxon>
        <taxon>Liliopsida</taxon>
        <taxon>Zosteraceae</taxon>
        <taxon>Zostera</taxon>
    </lineage>
</organism>
<dbReference type="Proteomes" id="UP000036987">
    <property type="component" value="Unassembled WGS sequence"/>
</dbReference>
<name>A0A0K9PAI9_ZOSMR</name>
<dbReference type="PANTHER" id="PTHR33543">
    <property type="entry name" value="METALLOTHIONEIN-LIKE PROTEIN 2A"/>
    <property type="match status" value="1"/>
</dbReference>
<proteinExistence type="inferred from homology"/>
<evidence type="ECO:0000313" key="6">
    <source>
        <dbReference type="Proteomes" id="UP000036987"/>
    </source>
</evidence>
<dbReference type="GO" id="GO:0046872">
    <property type="term" value="F:metal ion binding"/>
    <property type="evidence" value="ECO:0007669"/>
    <property type="project" value="UniProtKB-UniRule"/>
</dbReference>
<dbReference type="InterPro" id="IPR000347">
    <property type="entry name" value="Metalthion_15p"/>
</dbReference>
<accession>A0A0K9PAI9</accession>
<evidence type="ECO:0000256" key="2">
    <source>
        <dbReference type="ARBA" id="ARBA00022723"/>
    </source>
</evidence>
<dbReference type="OMA" id="NEGGCKC"/>
<protein>
    <recommendedName>
        <fullName evidence="4">Metallothionein-like protein</fullName>
    </recommendedName>
</protein>
<gene>
    <name evidence="5" type="ORF">ZOSMA_2G00100</name>
</gene>
<keyword evidence="2 4" id="KW-0479">Metal-binding</keyword>
<dbReference type="AlphaFoldDB" id="A0A0K9PAI9"/>